<evidence type="ECO:0000313" key="2">
    <source>
        <dbReference type="Proteomes" id="UP000030678"/>
    </source>
</evidence>
<gene>
    <name evidence="1" type="ORF">G647_03172</name>
</gene>
<dbReference type="VEuPathDB" id="FungiDB:G647_03172"/>
<dbReference type="GeneID" id="19981665"/>
<sequence length="43" mass="5045">MYLRHLTSDPGSGANLQSSRPLYKLSFFVPTLRTKLWKSETMW</sequence>
<accession>V9DHR5</accession>
<evidence type="ECO:0000313" key="1">
    <source>
        <dbReference type="EMBL" id="ETI26395.1"/>
    </source>
</evidence>
<dbReference type="RefSeq" id="XP_008725740.1">
    <property type="nucleotide sequence ID" value="XM_008727518.1"/>
</dbReference>
<name>V9DHR5_9EURO</name>
<dbReference type="HOGENOM" id="CLU_3242089_0_0_1"/>
<proteinExistence type="predicted"/>
<protein>
    <submittedName>
        <fullName evidence="1">Uncharacterized protein</fullName>
    </submittedName>
</protein>
<reference evidence="1 2" key="1">
    <citation type="submission" date="2013-03" db="EMBL/GenBank/DDBJ databases">
        <title>The Genome Sequence of Cladophialophora carrionii CBS 160.54.</title>
        <authorList>
            <consortium name="The Broad Institute Genomics Platform"/>
            <person name="Cuomo C."/>
            <person name="de Hoog S."/>
            <person name="Gorbushina A."/>
            <person name="Walker B."/>
            <person name="Young S.K."/>
            <person name="Zeng Q."/>
            <person name="Gargeya S."/>
            <person name="Fitzgerald M."/>
            <person name="Haas B."/>
            <person name="Abouelleil A."/>
            <person name="Allen A.W."/>
            <person name="Alvarado L."/>
            <person name="Arachchi H.M."/>
            <person name="Berlin A.M."/>
            <person name="Chapman S.B."/>
            <person name="Gainer-Dewar J."/>
            <person name="Goldberg J."/>
            <person name="Griggs A."/>
            <person name="Gujja S."/>
            <person name="Hansen M."/>
            <person name="Howarth C."/>
            <person name="Imamovic A."/>
            <person name="Ireland A."/>
            <person name="Larimer J."/>
            <person name="McCowan C."/>
            <person name="Murphy C."/>
            <person name="Pearson M."/>
            <person name="Poon T.W."/>
            <person name="Priest M."/>
            <person name="Roberts A."/>
            <person name="Saif S."/>
            <person name="Shea T."/>
            <person name="Sisk P."/>
            <person name="Sykes S."/>
            <person name="Wortman J."/>
            <person name="Nusbaum C."/>
            <person name="Birren B."/>
        </authorList>
    </citation>
    <scope>NUCLEOTIDE SEQUENCE [LARGE SCALE GENOMIC DNA]</scope>
    <source>
        <strain evidence="1 2">CBS 160.54</strain>
    </source>
</reference>
<dbReference type="EMBL" id="KB822703">
    <property type="protein sequence ID" value="ETI26395.1"/>
    <property type="molecule type" value="Genomic_DNA"/>
</dbReference>
<dbReference type="AlphaFoldDB" id="V9DHR5"/>
<dbReference type="Proteomes" id="UP000030678">
    <property type="component" value="Unassembled WGS sequence"/>
</dbReference>
<organism evidence="1 2">
    <name type="scientific">Cladophialophora carrionii CBS 160.54</name>
    <dbReference type="NCBI Taxonomy" id="1279043"/>
    <lineage>
        <taxon>Eukaryota</taxon>
        <taxon>Fungi</taxon>
        <taxon>Dikarya</taxon>
        <taxon>Ascomycota</taxon>
        <taxon>Pezizomycotina</taxon>
        <taxon>Eurotiomycetes</taxon>
        <taxon>Chaetothyriomycetidae</taxon>
        <taxon>Chaetothyriales</taxon>
        <taxon>Herpotrichiellaceae</taxon>
        <taxon>Cladophialophora</taxon>
    </lineage>
</organism>